<keyword evidence="4 9" id="KW-0521">NADP</keyword>
<comment type="function">
    <text evidence="9">Catalyzes the NADPH-dependent rearrangement and reduction of 1-deoxy-D-xylulose-5-phosphate (DXP) to 2-C-methyl-D-erythritol 4-phosphate (MEP).</text>
</comment>
<evidence type="ECO:0000256" key="5">
    <source>
        <dbReference type="ARBA" id="ARBA00023002"/>
    </source>
</evidence>
<evidence type="ECO:0000256" key="1">
    <source>
        <dbReference type="ARBA" id="ARBA00005094"/>
    </source>
</evidence>
<feature type="domain" description="DXP reductoisomerase C-terminal" evidence="12">
    <location>
        <begin position="266"/>
        <end position="385"/>
    </location>
</feature>
<feature type="binding site" evidence="9">
    <location>
        <position position="131"/>
    </location>
    <ligand>
        <name>NADPH</name>
        <dbReference type="ChEBI" id="CHEBI:57783"/>
    </ligand>
</feature>
<comment type="similarity">
    <text evidence="2 9">Belongs to the DXR family.</text>
</comment>
<evidence type="ECO:0000256" key="7">
    <source>
        <dbReference type="ARBA" id="ARBA00023229"/>
    </source>
</evidence>
<dbReference type="AlphaFoldDB" id="A0A1E3W506"/>
<dbReference type="Pfam" id="PF08436">
    <property type="entry name" value="DXP_redisom_C"/>
    <property type="match status" value="1"/>
</dbReference>
<dbReference type="Gene3D" id="1.10.1740.10">
    <property type="match status" value="1"/>
</dbReference>
<feature type="binding site" evidence="9">
    <location>
        <position position="181"/>
    </location>
    <ligand>
        <name>1-deoxy-D-xylulose 5-phosphate</name>
        <dbReference type="ChEBI" id="CHEBI:57792"/>
    </ligand>
</feature>
<feature type="binding site" evidence="9">
    <location>
        <position position="156"/>
    </location>
    <ligand>
        <name>1-deoxy-D-xylulose 5-phosphate</name>
        <dbReference type="ChEBI" id="CHEBI:57792"/>
    </ligand>
</feature>
<gene>
    <name evidence="9" type="primary">dxr</name>
    <name evidence="13" type="ORF">AUC68_13265</name>
</gene>
<dbReference type="GO" id="GO:0016853">
    <property type="term" value="F:isomerase activity"/>
    <property type="evidence" value="ECO:0007669"/>
    <property type="project" value="UniProtKB-KW"/>
</dbReference>
<dbReference type="InterPro" id="IPR036291">
    <property type="entry name" value="NAD(P)-bd_dom_sf"/>
</dbReference>
<reference evidence="13 14" key="1">
    <citation type="journal article" date="2016" name="Environ. Microbiol.">
        <title>New Methyloceanibacter diversity from North Sea sediments includes methanotroph containing solely the soluble methane monooxygenase.</title>
        <authorList>
            <person name="Vekeman B."/>
            <person name="Kerckhof F.M."/>
            <person name="Cremers G."/>
            <person name="de Vos P."/>
            <person name="Vandamme P."/>
            <person name="Boon N."/>
            <person name="Op den Camp H.J."/>
            <person name="Heylen K."/>
        </authorList>
    </citation>
    <scope>NUCLEOTIDE SEQUENCE [LARGE SCALE GENOMIC DNA]</scope>
    <source>
        <strain evidence="13 14">R-67174</strain>
    </source>
</reference>
<feature type="binding site" evidence="9">
    <location>
        <position position="157"/>
    </location>
    <ligand>
        <name>Mn(2+)</name>
        <dbReference type="ChEBI" id="CHEBI:29035"/>
    </ligand>
</feature>
<name>A0A1E3W506_9HYPH</name>
<dbReference type="GO" id="GO:0070402">
    <property type="term" value="F:NADPH binding"/>
    <property type="evidence" value="ECO:0007669"/>
    <property type="project" value="InterPro"/>
</dbReference>
<evidence type="ECO:0000259" key="11">
    <source>
        <dbReference type="Pfam" id="PF08436"/>
    </source>
</evidence>
<feature type="binding site" evidence="9">
    <location>
        <position position="130"/>
    </location>
    <ligand>
        <name>1-deoxy-D-xylulose 5-phosphate</name>
        <dbReference type="ChEBI" id="CHEBI:57792"/>
    </ligand>
</feature>
<feature type="domain" description="1-deoxy-D-xylulose 5-phosphate reductoisomerase C-terminal" evidence="11">
    <location>
        <begin position="151"/>
        <end position="234"/>
    </location>
</feature>
<dbReference type="InterPro" id="IPR013512">
    <property type="entry name" value="DXP_reductoisomerase_N"/>
</dbReference>
<feature type="binding site" evidence="9">
    <location>
        <position position="217"/>
    </location>
    <ligand>
        <name>1-deoxy-D-xylulose 5-phosphate</name>
        <dbReference type="ChEBI" id="CHEBI:57792"/>
    </ligand>
</feature>
<feature type="binding site" evidence="9">
    <location>
        <position position="222"/>
    </location>
    <ligand>
        <name>1-deoxy-D-xylulose 5-phosphate</name>
        <dbReference type="ChEBI" id="CHEBI:57792"/>
    </ligand>
</feature>
<keyword evidence="6 9" id="KW-0464">Manganese</keyword>
<dbReference type="NCBIfam" id="TIGR00243">
    <property type="entry name" value="Dxr"/>
    <property type="match status" value="1"/>
</dbReference>
<dbReference type="RefSeq" id="WP_069436164.1">
    <property type="nucleotide sequence ID" value="NZ_LPWG01000003.1"/>
</dbReference>
<dbReference type="Pfam" id="PF13288">
    <property type="entry name" value="DXPR_C"/>
    <property type="match status" value="1"/>
</dbReference>
<feature type="binding site" evidence="9">
    <location>
        <position position="21"/>
    </location>
    <ligand>
        <name>NADPH</name>
        <dbReference type="ChEBI" id="CHEBI:57783"/>
    </ligand>
</feature>
<dbReference type="SUPFAM" id="SSF55347">
    <property type="entry name" value="Glyceraldehyde-3-phosphate dehydrogenase-like, C-terminal domain"/>
    <property type="match status" value="1"/>
</dbReference>
<sequence>MPHTSAKRPKRITILGATGSIGESTLDLVGRNPDDYEVVALTGNKNVARLAELAVRHRAKLAVVADAGSYKDLLLALAGTGIEVAAGPKALLEAASRPADWIMAAIVGVAGLRPTLRAVRQGTAVALANKECLVSGGEIFMREVAAHGTTLLPVDSEHSAAKQAMTGTDLDRIECVCLTASGGPFRTWSAERMASAGPEQALKHPNWSMGAKVTIDSASLMNKGLELIEAHHLFTLPPEKLDVVVHPQSIVHCLVQMTDGAVLAQLSCPDMRTPIAYSLAWPERMHVPNERLDLAKLGSLTFETPDPERFPALRLAKEVLETGGSAGAVLNAANEVAVAAFLENRLGFLGIAGLVETTLADCADLTGLSPESAEDVYEIDEEARRRARDRLPRWAS</sequence>
<comment type="catalytic activity">
    <reaction evidence="8">
        <text>2-C-methyl-D-erythritol 4-phosphate + NADP(+) = 1-deoxy-D-xylulose 5-phosphate + NADPH + H(+)</text>
        <dbReference type="Rhea" id="RHEA:13717"/>
        <dbReference type="ChEBI" id="CHEBI:15378"/>
        <dbReference type="ChEBI" id="CHEBI:57783"/>
        <dbReference type="ChEBI" id="CHEBI:57792"/>
        <dbReference type="ChEBI" id="CHEBI:58262"/>
        <dbReference type="ChEBI" id="CHEBI:58349"/>
        <dbReference type="EC" id="1.1.1.267"/>
    </reaction>
    <physiologicalReaction direction="right-to-left" evidence="8">
        <dbReference type="Rhea" id="RHEA:13719"/>
    </physiologicalReaction>
</comment>
<dbReference type="PIRSF" id="PIRSF006205">
    <property type="entry name" value="Dxp_reductismrs"/>
    <property type="match status" value="1"/>
</dbReference>
<keyword evidence="7 9" id="KW-0414">Isoprene biosynthesis</keyword>
<dbReference type="SUPFAM" id="SSF51735">
    <property type="entry name" value="NAD(P)-binding Rossmann-fold domains"/>
    <property type="match status" value="1"/>
</dbReference>
<accession>A0A1E3W506</accession>
<comment type="caution">
    <text evidence="13">The sequence shown here is derived from an EMBL/GenBank/DDBJ whole genome shotgun (WGS) entry which is preliminary data.</text>
</comment>
<feature type="binding site" evidence="9">
    <location>
        <position position="157"/>
    </location>
    <ligand>
        <name>1-deoxy-D-xylulose 5-phosphate</name>
        <dbReference type="ChEBI" id="CHEBI:57792"/>
    </ligand>
</feature>
<dbReference type="InterPro" id="IPR026877">
    <property type="entry name" value="DXPR_C"/>
</dbReference>
<protein>
    <recommendedName>
        <fullName evidence="9">1-deoxy-D-xylulose 5-phosphate reductoisomerase</fullName>
        <shortName evidence="9">DXP reductoisomerase</shortName>
        <ecNumber evidence="9">1.1.1.267</ecNumber>
    </recommendedName>
    <alternativeName>
        <fullName evidence="9">1-deoxyxylulose-5-phosphate reductoisomerase</fullName>
    </alternativeName>
    <alternativeName>
        <fullName evidence="9">2-C-methyl-D-erythritol 4-phosphate synthase</fullName>
    </alternativeName>
</protein>
<dbReference type="FunFam" id="3.40.50.720:FF:000045">
    <property type="entry name" value="1-deoxy-D-xylulose 5-phosphate reductoisomerase"/>
    <property type="match status" value="1"/>
</dbReference>
<feature type="binding site" evidence="9">
    <location>
        <position position="210"/>
    </location>
    <ligand>
        <name>NADPH</name>
        <dbReference type="ChEBI" id="CHEBI:57783"/>
    </ligand>
</feature>
<dbReference type="PANTHER" id="PTHR30525:SF0">
    <property type="entry name" value="1-DEOXY-D-XYLULOSE 5-PHOSPHATE REDUCTOISOMERASE, CHLOROPLASTIC"/>
    <property type="match status" value="1"/>
</dbReference>
<proteinExistence type="inferred from homology"/>
<evidence type="ECO:0000256" key="4">
    <source>
        <dbReference type="ARBA" id="ARBA00022857"/>
    </source>
</evidence>
<feature type="binding site" evidence="9">
    <location>
        <position position="223"/>
    </location>
    <ligand>
        <name>1-deoxy-D-xylulose 5-phosphate</name>
        <dbReference type="ChEBI" id="CHEBI:57792"/>
    </ligand>
</feature>
<dbReference type="Gene3D" id="3.40.50.720">
    <property type="entry name" value="NAD(P)-binding Rossmann-like Domain"/>
    <property type="match status" value="1"/>
</dbReference>
<dbReference type="EC" id="1.1.1.267" evidence="9"/>
<keyword evidence="9" id="KW-0460">Magnesium</keyword>
<dbReference type="UniPathway" id="UPA00056">
    <property type="reaction ID" value="UER00092"/>
</dbReference>
<feature type="binding site" evidence="9">
    <location>
        <position position="129"/>
    </location>
    <ligand>
        <name>NADPH</name>
        <dbReference type="ChEBI" id="CHEBI:57783"/>
    </ligand>
</feature>
<feature type="domain" description="1-deoxy-D-xylulose 5-phosphate reductoisomerase N-terminal" evidence="10">
    <location>
        <begin position="12"/>
        <end position="137"/>
    </location>
</feature>
<feature type="binding site" evidence="9">
    <location>
        <position position="204"/>
    </location>
    <ligand>
        <name>1-deoxy-D-xylulose 5-phosphate</name>
        <dbReference type="ChEBI" id="CHEBI:57792"/>
    </ligand>
</feature>
<feature type="binding site" evidence="9">
    <location>
        <position position="46"/>
    </location>
    <ligand>
        <name>NADPH</name>
        <dbReference type="ChEBI" id="CHEBI:57783"/>
    </ligand>
</feature>
<feature type="binding site" evidence="9">
    <location>
        <position position="18"/>
    </location>
    <ligand>
        <name>NADPH</name>
        <dbReference type="ChEBI" id="CHEBI:57783"/>
    </ligand>
</feature>
<evidence type="ECO:0000313" key="14">
    <source>
        <dbReference type="Proteomes" id="UP000094501"/>
    </source>
</evidence>
<dbReference type="Proteomes" id="UP000094501">
    <property type="component" value="Unassembled WGS sequence"/>
</dbReference>
<evidence type="ECO:0000256" key="9">
    <source>
        <dbReference type="HAMAP-Rule" id="MF_00183"/>
    </source>
</evidence>
<dbReference type="OrthoDB" id="9806546at2"/>
<evidence type="ECO:0000256" key="2">
    <source>
        <dbReference type="ARBA" id="ARBA00006825"/>
    </source>
</evidence>
<comment type="pathway">
    <text evidence="1 9">Isoprenoid biosynthesis; isopentenyl diphosphate biosynthesis via DXP pathway; isopentenyl diphosphate from 1-deoxy-D-xylulose 5-phosphate: step 1/6.</text>
</comment>
<feature type="binding site" evidence="9">
    <location>
        <position position="226"/>
    </location>
    <ligand>
        <name>Mn(2+)</name>
        <dbReference type="ChEBI" id="CHEBI:29035"/>
    </ligand>
</feature>
<evidence type="ECO:0000259" key="10">
    <source>
        <dbReference type="Pfam" id="PF02670"/>
    </source>
</evidence>
<evidence type="ECO:0000256" key="3">
    <source>
        <dbReference type="ARBA" id="ARBA00022723"/>
    </source>
</evidence>
<feature type="binding site" evidence="9">
    <location>
        <position position="155"/>
    </location>
    <ligand>
        <name>Mn(2+)</name>
        <dbReference type="ChEBI" id="CHEBI:29035"/>
    </ligand>
</feature>
<evidence type="ECO:0000256" key="8">
    <source>
        <dbReference type="ARBA" id="ARBA00048543"/>
    </source>
</evidence>
<dbReference type="PANTHER" id="PTHR30525">
    <property type="entry name" value="1-DEOXY-D-XYLULOSE 5-PHOSPHATE REDUCTOISOMERASE"/>
    <property type="match status" value="1"/>
</dbReference>
<feature type="binding site" evidence="9">
    <location>
        <position position="19"/>
    </location>
    <ligand>
        <name>NADPH</name>
        <dbReference type="ChEBI" id="CHEBI:57783"/>
    </ligand>
</feature>
<dbReference type="SUPFAM" id="SSF69055">
    <property type="entry name" value="1-deoxy-D-xylulose-5-phosphate reductoisomerase, C-terminal domain"/>
    <property type="match status" value="1"/>
</dbReference>
<keyword evidence="5 9" id="KW-0560">Oxidoreductase</keyword>
<keyword evidence="14" id="KW-1185">Reference proteome</keyword>
<dbReference type="HAMAP" id="MF_00183">
    <property type="entry name" value="DXP_reductoisom"/>
    <property type="match status" value="1"/>
</dbReference>
<comment type="cofactor">
    <cofactor evidence="9">
        <name>Mg(2+)</name>
        <dbReference type="ChEBI" id="CHEBI:18420"/>
    </cofactor>
    <cofactor evidence="9">
        <name>Mn(2+)</name>
        <dbReference type="ChEBI" id="CHEBI:29035"/>
    </cofactor>
</comment>
<evidence type="ECO:0000259" key="12">
    <source>
        <dbReference type="Pfam" id="PF13288"/>
    </source>
</evidence>
<organism evidence="13 14">
    <name type="scientific">Methyloceanibacter methanicus</name>
    <dbReference type="NCBI Taxonomy" id="1774968"/>
    <lineage>
        <taxon>Bacteria</taxon>
        <taxon>Pseudomonadati</taxon>
        <taxon>Pseudomonadota</taxon>
        <taxon>Alphaproteobacteria</taxon>
        <taxon>Hyphomicrobiales</taxon>
        <taxon>Hyphomicrobiaceae</taxon>
        <taxon>Methyloceanibacter</taxon>
    </lineage>
</organism>
<dbReference type="GO" id="GO:0030145">
    <property type="term" value="F:manganese ion binding"/>
    <property type="evidence" value="ECO:0007669"/>
    <property type="project" value="TreeGrafter"/>
</dbReference>
<keyword evidence="3 9" id="KW-0479">Metal-binding</keyword>
<dbReference type="STRING" id="1774968.AUC68_13265"/>
<dbReference type="InterPro" id="IPR003821">
    <property type="entry name" value="DXP_reductoisomerase"/>
</dbReference>
<feature type="binding site" evidence="9">
    <location>
        <position position="20"/>
    </location>
    <ligand>
        <name>NADPH</name>
        <dbReference type="ChEBI" id="CHEBI:57783"/>
    </ligand>
</feature>
<feature type="binding site" evidence="9">
    <location>
        <position position="226"/>
    </location>
    <ligand>
        <name>1-deoxy-D-xylulose 5-phosphate</name>
        <dbReference type="ChEBI" id="CHEBI:57792"/>
    </ligand>
</feature>
<feature type="binding site" evidence="9">
    <location>
        <position position="45"/>
    </location>
    <ligand>
        <name>NADPH</name>
        <dbReference type="ChEBI" id="CHEBI:57783"/>
    </ligand>
</feature>
<evidence type="ECO:0000256" key="6">
    <source>
        <dbReference type="ARBA" id="ARBA00023211"/>
    </source>
</evidence>
<dbReference type="GO" id="GO:0030604">
    <property type="term" value="F:1-deoxy-D-xylulose-5-phosphate reductoisomerase activity"/>
    <property type="evidence" value="ECO:0007669"/>
    <property type="project" value="UniProtKB-UniRule"/>
</dbReference>
<comment type="caution">
    <text evidence="9">Lacks conserved residue(s) required for the propagation of feature annotation.</text>
</comment>
<dbReference type="EMBL" id="LPWG01000003">
    <property type="protein sequence ID" value="ODS00899.1"/>
    <property type="molecule type" value="Genomic_DNA"/>
</dbReference>
<dbReference type="GO" id="GO:0051484">
    <property type="term" value="P:isopentenyl diphosphate biosynthetic process, methylerythritol 4-phosphate pathway involved in terpenoid biosynthetic process"/>
    <property type="evidence" value="ECO:0007669"/>
    <property type="project" value="TreeGrafter"/>
</dbReference>
<evidence type="ECO:0000313" key="13">
    <source>
        <dbReference type="EMBL" id="ODS00899.1"/>
    </source>
</evidence>
<dbReference type="InterPro" id="IPR036169">
    <property type="entry name" value="DXPR_C_sf"/>
</dbReference>
<keyword evidence="13" id="KW-0413">Isomerase</keyword>
<dbReference type="Pfam" id="PF02670">
    <property type="entry name" value="DXP_reductoisom"/>
    <property type="match status" value="1"/>
</dbReference>
<dbReference type="InterPro" id="IPR013644">
    <property type="entry name" value="DXP_reductoisomerase_C"/>
</dbReference>